<feature type="region of interest" description="Disordered" evidence="2">
    <location>
        <begin position="1"/>
        <end position="26"/>
    </location>
</feature>
<proteinExistence type="inferred from homology"/>
<name>A0A3N4IV13_ASCIM</name>
<dbReference type="PANTHER" id="PTHR13056">
    <property type="entry name" value="VACUOLAR FUSION PROTEIN CCZ1 HOMOLOG-RELATED"/>
    <property type="match status" value="1"/>
</dbReference>
<dbReference type="Pfam" id="PF19031">
    <property type="entry name" value="Intu_longin_1"/>
    <property type="match status" value="1"/>
</dbReference>
<organism evidence="4 5">
    <name type="scientific">Ascobolus immersus RN42</name>
    <dbReference type="NCBI Taxonomy" id="1160509"/>
    <lineage>
        <taxon>Eukaryota</taxon>
        <taxon>Fungi</taxon>
        <taxon>Dikarya</taxon>
        <taxon>Ascomycota</taxon>
        <taxon>Pezizomycotina</taxon>
        <taxon>Pezizomycetes</taxon>
        <taxon>Pezizales</taxon>
        <taxon>Ascobolaceae</taxon>
        <taxon>Ascobolus</taxon>
    </lineage>
</organism>
<evidence type="ECO:0000313" key="4">
    <source>
        <dbReference type="EMBL" id="RPA85434.1"/>
    </source>
</evidence>
<evidence type="ECO:0000256" key="1">
    <source>
        <dbReference type="ARBA" id="ARBA00005352"/>
    </source>
</evidence>
<keyword evidence="5" id="KW-1185">Reference proteome</keyword>
<dbReference type="EMBL" id="ML119653">
    <property type="protein sequence ID" value="RPA85434.1"/>
    <property type="molecule type" value="Genomic_DNA"/>
</dbReference>
<sequence length="677" mass="74518">MSRELSTSRRAGKQPAPLNSATATPLPKIVQTTPAQLASFTIYNPSLGPTDETLEQQIVFDTSRKSQSLNEKLRQIGLAQGMVEFARGFAKKEMLNTYLTKKARVIIREVEPGWWVLAHIDLTTYPSSSDPTQPEYTARDLSPPSVLLSQVETAYSEYALLHGTFEEGFAAGRSDFTKRLSRFWKSWCWNWEVLLTGDPADSISSSVTRVAKPQAAPNLTASLDSFAEKWKGKGLSQLALHRVPLPPSEPTDQLPKPTQSSSGWTSYLWPTSYLHSPKPTPTTPKFPETTLGTLYTTPSSFPHAPTLWSLTRTASSSPKTSYLTTGGNTPIRKRRKPQDTRPRRSESVSRTAGVTINPPKQPQSRGGRSASVGPWNRRSLPPPPSEPTPQQEEGNGVEAWLGYLTFGIANWGISPVWGGEDAPDSQHTPLPVPPSLAGLAPPNIPPPPSTSPPLPTTSSLTSSYPRKRSSRRGSLLIPIPIPITVDGEKKHLVLYTPPSPPVALPKTGDPFEPPVEPTHQDRNLVYSLIFDTSPTKQTMREIDRDLSMIAAYPAPSDGPQSALSSLNAVKPTKFEFQIKKTTTEQQMQDSDSLYGNYEEKEELTSTFPVIPVLSEEFDEAEHRTRQETVELWRGFLALREMGGGRMRVKGKGGTGGWWIEWEGNRGQGKGSAARVRV</sequence>
<comment type="similarity">
    <text evidence="1">Belongs to the CCZ1 family.</text>
</comment>
<accession>A0A3N4IV13</accession>
<dbReference type="Proteomes" id="UP000275078">
    <property type="component" value="Unassembled WGS sequence"/>
</dbReference>
<protein>
    <recommendedName>
        <fullName evidence="3">CCZ1/INTU/HSP4 first Longin domain-containing protein</fullName>
    </recommendedName>
</protein>
<dbReference type="AlphaFoldDB" id="A0A3N4IV13"/>
<evidence type="ECO:0000313" key="5">
    <source>
        <dbReference type="Proteomes" id="UP000275078"/>
    </source>
</evidence>
<feature type="compositionally biased region" description="Polar residues" evidence="2">
    <location>
        <begin position="311"/>
        <end position="328"/>
    </location>
</feature>
<evidence type="ECO:0000256" key="2">
    <source>
        <dbReference type="SAM" id="MobiDB-lite"/>
    </source>
</evidence>
<gene>
    <name evidence="4" type="ORF">BJ508DRAFT_411857</name>
</gene>
<feature type="region of interest" description="Disordered" evidence="2">
    <location>
        <begin position="243"/>
        <end position="263"/>
    </location>
</feature>
<dbReference type="InterPro" id="IPR043987">
    <property type="entry name" value="CCZ1/INTU/HSP4_longin_1"/>
</dbReference>
<dbReference type="STRING" id="1160509.A0A3N4IV13"/>
<reference evidence="4 5" key="1">
    <citation type="journal article" date="2018" name="Nat. Ecol. Evol.">
        <title>Pezizomycetes genomes reveal the molecular basis of ectomycorrhizal truffle lifestyle.</title>
        <authorList>
            <person name="Murat C."/>
            <person name="Payen T."/>
            <person name="Noel B."/>
            <person name="Kuo A."/>
            <person name="Morin E."/>
            <person name="Chen J."/>
            <person name="Kohler A."/>
            <person name="Krizsan K."/>
            <person name="Balestrini R."/>
            <person name="Da Silva C."/>
            <person name="Montanini B."/>
            <person name="Hainaut M."/>
            <person name="Levati E."/>
            <person name="Barry K.W."/>
            <person name="Belfiori B."/>
            <person name="Cichocki N."/>
            <person name="Clum A."/>
            <person name="Dockter R.B."/>
            <person name="Fauchery L."/>
            <person name="Guy J."/>
            <person name="Iotti M."/>
            <person name="Le Tacon F."/>
            <person name="Lindquist E.A."/>
            <person name="Lipzen A."/>
            <person name="Malagnac F."/>
            <person name="Mello A."/>
            <person name="Molinier V."/>
            <person name="Miyauchi S."/>
            <person name="Poulain J."/>
            <person name="Riccioni C."/>
            <person name="Rubini A."/>
            <person name="Sitrit Y."/>
            <person name="Splivallo R."/>
            <person name="Traeger S."/>
            <person name="Wang M."/>
            <person name="Zifcakova L."/>
            <person name="Wipf D."/>
            <person name="Zambonelli A."/>
            <person name="Paolocci F."/>
            <person name="Nowrousian M."/>
            <person name="Ottonello S."/>
            <person name="Baldrian P."/>
            <person name="Spatafora J.W."/>
            <person name="Henrissat B."/>
            <person name="Nagy L.G."/>
            <person name="Aury J.M."/>
            <person name="Wincker P."/>
            <person name="Grigoriev I.V."/>
            <person name="Bonfante P."/>
            <person name="Martin F.M."/>
        </authorList>
    </citation>
    <scope>NUCLEOTIDE SEQUENCE [LARGE SCALE GENOMIC DNA]</scope>
    <source>
        <strain evidence="4 5">RN42</strain>
    </source>
</reference>
<feature type="region of interest" description="Disordered" evidence="2">
    <location>
        <begin position="417"/>
        <end position="471"/>
    </location>
</feature>
<dbReference type="GO" id="GO:0035658">
    <property type="term" value="C:Mon1-Ccz1 complex"/>
    <property type="evidence" value="ECO:0007669"/>
    <property type="project" value="InterPro"/>
</dbReference>
<feature type="compositionally biased region" description="Pro residues" evidence="2">
    <location>
        <begin position="442"/>
        <end position="455"/>
    </location>
</feature>
<evidence type="ECO:0000259" key="3">
    <source>
        <dbReference type="Pfam" id="PF19031"/>
    </source>
</evidence>
<dbReference type="PANTHER" id="PTHR13056:SF0">
    <property type="entry name" value="VACUOLAR FUSION PROTEIN CCZ1 HOMOLOG-RELATED"/>
    <property type="match status" value="1"/>
</dbReference>
<dbReference type="OrthoDB" id="240546at2759"/>
<feature type="domain" description="CCZ1/INTU/HSP4 first Longin" evidence="3">
    <location>
        <begin position="38"/>
        <end position="142"/>
    </location>
</feature>
<feature type="region of interest" description="Disordered" evidence="2">
    <location>
        <begin position="311"/>
        <end position="393"/>
    </location>
</feature>
<dbReference type="InterPro" id="IPR013176">
    <property type="entry name" value="Ccz1"/>
</dbReference>
<dbReference type="GO" id="GO:0016192">
    <property type="term" value="P:vesicle-mediated transport"/>
    <property type="evidence" value="ECO:0007669"/>
    <property type="project" value="InterPro"/>
</dbReference>
<feature type="compositionally biased region" description="Basic and acidic residues" evidence="2">
    <location>
        <begin position="337"/>
        <end position="347"/>
    </location>
</feature>